<reference evidence="6 7" key="1">
    <citation type="submission" date="2019-07" db="EMBL/GenBank/DDBJ databases">
        <title>Cryptosporangium phraense sp. nov., isolated from plant litter.</title>
        <authorList>
            <person name="Suriyachadkun C."/>
        </authorList>
    </citation>
    <scope>NUCLEOTIDE SEQUENCE [LARGE SCALE GENOMIC DNA]</scope>
    <source>
        <strain evidence="6 7">A-T 5661</strain>
    </source>
</reference>
<feature type="DNA-binding region" description="H-T-H motif" evidence="4">
    <location>
        <begin position="30"/>
        <end position="49"/>
    </location>
</feature>
<dbReference type="FunFam" id="1.10.10.60:FF:000141">
    <property type="entry name" value="TetR family transcriptional regulator"/>
    <property type="match status" value="1"/>
</dbReference>
<dbReference type="InterPro" id="IPR041490">
    <property type="entry name" value="KstR2_TetR_C"/>
</dbReference>
<feature type="domain" description="HTH tetR-type" evidence="5">
    <location>
        <begin position="7"/>
        <end position="67"/>
    </location>
</feature>
<dbReference type="InterPro" id="IPR050109">
    <property type="entry name" value="HTH-type_TetR-like_transc_reg"/>
</dbReference>
<dbReference type="SUPFAM" id="SSF46689">
    <property type="entry name" value="Homeodomain-like"/>
    <property type="match status" value="1"/>
</dbReference>
<dbReference type="PROSITE" id="PS50977">
    <property type="entry name" value="HTH_TETR_2"/>
    <property type="match status" value="1"/>
</dbReference>
<dbReference type="GO" id="GO:0003700">
    <property type="term" value="F:DNA-binding transcription factor activity"/>
    <property type="evidence" value="ECO:0007669"/>
    <property type="project" value="TreeGrafter"/>
</dbReference>
<dbReference type="InterPro" id="IPR023772">
    <property type="entry name" value="DNA-bd_HTH_TetR-type_CS"/>
</dbReference>
<evidence type="ECO:0000259" key="5">
    <source>
        <dbReference type="PROSITE" id="PS50977"/>
    </source>
</evidence>
<comment type="caution">
    <text evidence="6">The sequence shown here is derived from an EMBL/GenBank/DDBJ whole genome shotgun (WGS) entry which is preliminary data.</text>
</comment>
<dbReference type="Pfam" id="PF00440">
    <property type="entry name" value="TetR_N"/>
    <property type="match status" value="1"/>
</dbReference>
<dbReference type="PANTHER" id="PTHR30055">
    <property type="entry name" value="HTH-TYPE TRANSCRIPTIONAL REGULATOR RUTR"/>
    <property type="match status" value="1"/>
</dbReference>
<dbReference type="Gene3D" id="1.10.10.60">
    <property type="entry name" value="Homeodomain-like"/>
    <property type="match status" value="1"/>
</dbReference>
<evidence type="ECO:0000256" key="2">
    <source>
        <dbReference type="ARBA" id="ARBA00023125"/>
    </source>
</evidence>
<dbReference type="InParanoid" id="A0A545AJD7"/>
<keyword evidence="1" id="KW-0805">Transcription regulation</keyword>
<evidence type="ECO:0000313" key="6">
    <source>
        <dbReference type="EMBL" id="TQS41446.1"/>
    </source>
</evidence>
<sequence>MFLDAPSTRRDEILTIAVDLFARRGYHGVSMDDVGAAAGVTGPALYHHFAGKEAMLAAAFTPVCKHLRDEGRRRVAKAPDAESALRSLVDFHVEFALGSPSLLRLYLHEIDRLPPDAKKSVRKLQRQYADEWVQVLVQVRPDWSPEEARAATHAIFGLMNSPQDGLQSPKALLTNLVLNALSPLTKTTLDIA</sequence>
<dbReference type="OrthoDB" id="9179041at2"/>
<evidence type="ECO:0000256" key="1">
    <source>
        <dbReference type="ARBA" id="ARBA00023015"/>
    </source>
</evidence>
<dbReference type="RefSeq" id="WP_142708130.1">
    <property type="nucleotide sequence ID" value="NZ_VIRS01000026.1"/>
</dbReference>
<dbReference type="PRINTS" id="PR00455">
    <property type="entry name" value="HTHTETR"/>
</dbReference>
<evidence type="ECO:0000256" key="4">
    <source>
        <dbReference type="PROSITE-ProRule" id="PRU00335"/>
    </source>
</evidence>
<dbReference type="InterPro" id="IPR001647">
    <property type="entry name" value="HTH_TetR"/>
</dbReference>
<dbReference type="Gene3D" id="1.10.357.10">
    <property type="entry name" value="Tetracycline Repressor, domain 2"/>
    <property type="match status" value="1"/>
</dbReference>
<keyword evidence="7" id="KW-1185">Reference proteome</keyword>
<dbReference type="PANTHER" id="PTHR30055:SF237">
    <property type="entry name" value="TRANSCRIPTIONAL REPRESSOR MCE3R"/>
    <property type="match status" value="1"/>
</dbReference>
<dbReference type="SUPFAM" id="SSF48498">
    <property type="entry name" value="Tetracyclin repressor-like, C-terminal domain"/>
    <property type="match status" value="1"/>
</dbReference>
<evidence type="ECO:0000313" key="7">
    <source>
        <dbReference type="Proteomes" id="UP000317982"/>
    </source>
</evidence>
<dbReference type="GO" id="GO:0045892">
    <property type="term" value="P:negative regulation of DNA-templated transcription"/>
    <property type="evidence" value="ECO:0007669"/>
    <property type="project" value="UniProtKB-ARBA"/>
</dbReference>
<keyword evidence="2 4" id="KW-0238">DNA-binding</keyword>
<dbReference type="AlphaFoldDB" id="A0A545AJD7"/>
<dbReference type="Proteomes" id="UP000317982">
    <property type="component" value="Unassembled WGS sequence"/>
</dbReference>
<name>A0A545AJD7_9ACTN</name>
<keyword evidence="3" id="KW-0804">Transcription</keyword>
<dbReference type="InterPro" id="IPR009057">
    <property type="entry name" value="Homeodomain-like_sf"/>
</dbReference>
<organism evidence="6 7">
    <name type="scientific">Cryptosporangium phraense</name>
    <dbReference type="NCBI Taxonomy" id="2593070"/>
    <lineage>
        <taxon>Bacteria</taxon>
        <taxon>Bacillati</taxon>
        <taxon>Actinomycetota</taxon>
        <taxon>Actinomycetes</taxon>
        <taxon>Cryptosporangiales</taxon>
        <taxon>Cryptosporangiaceae</taxon>
        <taxon>Cryptosporangium</taxon>
    </lineage>
</organism>
<dbReference type="EMBL" id="VIRS01000026">
    <property type="protein sequence ID" value="TQS41446.1"/>
    <property type="molecule type" value="Genomic_DNA"/>
</dbReference>
<evidence type="ECO:0000256" key="3">
    <source>
        <dbReference type="ARBA" id="ARBA00023163"/>
    </source>
</evidence>
<protein>
    <submittedName>
        <fullName evidence="6">TetR/AcrR family transcriptional regulator</fullName>
    </submittedName>
</protein>
<proteinExistence type="predicted"/>
<dbReference type="GO" id="GO:0000976">
    <property type="term" value="F:transcription cis-regulatory region binding"/>
    <property type="evidence" value="ECO:0007669"/>
    <property type="project" value="TreeGrafter"/>
</dbReference>
<accession>A0A545AJD7</accession>
<dbReference type="PROSITE" id="PS01081">
    <property type="entry name" value="HTH_TETR_1"/>
    <property type="match status" value="1"/>
</dbReference>
<dbReference type="Pfam" id="PF17932">
    <property type="entry name" value="TetR_C_24"/>
    <property type="match status" value="1"/>
</dbReference>
<dbReference type="InterPro" id="IPR036271">
    <property type="entry name" value="Tet_transcr_reg_TetR-rel_C_sf"/>
</dbReference>
<gene>
    <name evidence="6" type="ORF">FL583_29520</name>
</gene>